<dbReference type="InterPro" id="IPR003409">
    <property type="entry name" value="MORN"/>
</dbReference>
<dbReference type="RefSeq" id="WP_346750690.1">
    <property type="nucleotide sequence ID" value="NZ_JAUJEA010000001.1"/>
</dbReference>
<dbReference type="SMART" id="SM00698">
    <property type="entry name" value="MORN"/>
    <property type="match status" value="2"/>
</dbReference>
<protein>
    <recommendedName>
        <fullName evidence="4">MORN repeat protein</fullName>
    </recommendedName>
</protein>
<evidence type="ECO:0000313" key="2">
    <source>
        <dbReference type="EMBL" id="MDN5200668.1"/>
    </source>
</evidence>
<keyword evidence="1" id="KW-0677">Repeat</keyword>
<reference evidence="2" key="1">
    <citation type="submission" date="2023-06" db="EMBL/GenBank/DDBJ databases">
        <title>Genomic of Parafulvivirga corallium.</title>
        <authorList>
            <person name="Wang G."/>
        </authorList>
    </citation>
    <scope>NUCLEOTIDE SEQUENCE</scope>
    <source>
        <strain evidence="2">BMA10</strain>
    </source>
</reference>
<evidence type="ECO:0000256" key="1">
    <source>
        <dbReference type="ARBA" id="ARBA00022737"/>
    </source>
</evidence>
<dbReference type="EMBL" id="JAUJEA010000001">
    <property type="protein sequence ID" value="MDN5200668.1"/>
    <property type="molecule type" value="Genomic_DNA"/>
</dbReference>
<dbReference type="SUPFAM" id="SSF82185">
    <property type="entry name" value="Histone H3 K4-specific methyltransferase SET7/9 N-terminal domain"/>
    <property type="match status" value="1"/>
</dbReference>
<dbReference type="Gene3D" id="2.20.110.10">
    <property type="entry name" value="Histone H3 K4-specific methyltransferase SET7/9 N-terminal domain"/>
    <property type="match status" value="1"/>
</dbReference>
<sequence length="227" mass="24965">MKITINISRLALTILSITLIAIHSYGQAPCKVLSESLNQSYAGACKKGLANGEGVAEGVDKYQGQFKKGLPDGYGKYTWANGNVYEGNFKKGLKEGEGILTFNNGERKGTTQKGFWKKNKYIGLFKDPYKVHSRSPLVTNVRIAPAQGNEENVIEVTINSKGKTVNNPQFDIDLVSGNFVRVQPFNLAAKIYGVTFPFRCTLTHSGESTNFEIKQAGSWSITIDMNK</sequence>
<evidence type="ECO:0008006" key="4">
    <source>
        <dbReference type="Google" id="ProtNLM"/>
    </source>
</evidence>
<organism evidence="2 3">
    <name type="scientific">Splendidivirga corallicola</name>
    <dbReference type="NCBI Taxonomy" id="3051826"/>
    <lineage>
        <taxon>Bacteria</taxon>
        <taxon>Pseudomonadati</taxon>
        <taxon>Bacteroidota</taxon>
        <taxon>Cytophagia</taxon>
        <taxon>Cytophagales</taxon>
        <taxon>Splendidivirgaceae</taxon>
        <taxon>Splendidivirga</taxon>
    </lineage>
</organism>
<keyword evidence="3" id="KW-1185">Reference proteome</keyword>
<dbReference type="Proteomes" id="UP001172082">
    <property type="component" value="Unassembled WGS sequence"/>
</dbReference>
<dbReference type="PANTHER" id="PTHR43215:SF14">
    <property type="entry name" value="RADIAL SPOKE HEAD 1 HOMOLOG"/>
    <property type="match status" value="1"/>
</dbReference>
<accession>A0ABT8KJP3</accession>
<name>A0ABT8KJP3_9BACT</name>
<dbReference type="PANTHER" id="PTHR43215">
    <property type="entry name" value="RADIAL SPOKE HEAD 1 HOMOLOG"/>
    <property type="match status" value="1"/>
</dbReference>
<dbReference type="Pfam" id="PF02493">
    <property type="entry name" value="MORN"/>
    <property type="match status" value="2"/>
</dbReference>
<evidence type="ECO:0000313" key="3">
    <source>
        <dbReference type="Proteomes" id="UP001172082"/>
    </source>
</evidence>
<comment type="caution">
    <text evidence="2">The sequence shown here is derived from an EMBL/GenBank/DDBJ whole genome shotgun (WGS) entry which is preliminary data.</text>
</comment>
<gene>
    <name evidence="2" type="ORF">QQ008_04830</name>
</gene>
<proteinExistence type="predicted"/>